<name>A0A7E6FPD2_9MOLL</name>
<dbReference type="RefSeq" id="XP_036369556.1">
    <property type="nucleotide sequence ID" value="XM_036513663.1"/>
</dbReference>
<organism evidence="4 5">
    <name type="scientific">Octopus sinensis</name>
    <name type="common">East Asian common octopus</name>
    <dbReference type="NCBI Taxonomy" id="2607531"/>
    <lineage>
        <taxon>Eukaryota</taxon>
        <taxon>Metazoa</taxon>
        <taxon>Spiralia</taxon>
        <taxon>Lophotrochozoa</taxon>
        <taxon>Mollusca</taxon>
        <taxon>Cephalopoda</taxon>
        <taxon>Coleoidea</taxon>
        <taxon>Octopodiformes</taxon>
        <taxon>Octopoda</taxon>
        <taxon>Incirrata</taxon>
        <taxon>Octopodidae</taxon>
        <taxon>Octopus</taxon>
    </lineage>
</organism>
<dbReference type="Proteomes" id="UP000515154">
    <property type="component" value="Linkage group LG1"/>
</dbReference>
<comment type="similarity">
    <text evidence="1 2">Belongs to the serpin family.</text>
</comment>
<gene>
    <name evidence="5" type="primary">LOC115219126</name>
</gene>
<dbReference type="SUPFAM" id="SSF56574">
    <property type="entry name" value="Serpins"/>
    <property type="match status" value="1"/>
</dbReference>
<dbReference type="Pfam" id="PF00079">
    <property type="entry name" value="Serpin"/>
    <property type="match status" value="1"/>
</dbReference>
<dbReference type="CDD" id="cd00172">
    <property type="entry name" value="serpin"/>
    <property type="match status" value="1"/>
</dbReference>
<dbReference type="InterPro" id="IPR036186">
    <property type="entry name" value="Serpin_sf"/>
</dbReference>
<keyword evidence="4" id="KW-1185">Reference proteome</keyword>
<dbReference type="InterPro" id="IPR023796">
    <property type="entry name" value="Serpin_dom"/>
</dbReference>
<feature type="domain" description="Serpin" evidence="3">
    <location>
        <begin position="45"/>
        <end position="406"/>
    </location>
</feature>
<evidence type="ECO:0000256" key="1">
    <source>
        <dbReference type="ARBA" id="ARBA00009500"/>
    </source>
</evidence>
<dbReference type="InterPro" id="IPR042185">
    <property type="entry name" value="Serpin_sf_2"/>
</dbReference>
<dbReference type="InterPro" id="IPR000215">
    <property type="entry name" value="Serpin_fam"/>
</dbReference>
<dbReference type="PANTHER" id="PTHR11461">
    <property type="entry name" value="SERINE PROTEASE INHIBITOR, SERPIN"/>
    <property type="match status" value="1"/>
</dbReference>
<dbReference type="Gene3D" id="3.30.497.10">
    <property type="entry name" value="Antithrombin, subunit I, domain 2"/>
    <property type="match status" value="1"/>
</dbReference>
<dbReference type="SMART" id="SM00093">
    <property type="entry name" value="SERPIN"/>
    <property type="match status" value="1"/>
</dbReference>
<dbReference type="GO" id="GO:0005615">
    <property type="term" value="C:extracellular space"/>
    <property type="evidence" value="ECO:0007669"/>
    <property type="project" value="InterPro"/>
</dbReference>
<dbReference type="PROSITE" id="PS00284">
    <property type="entry name" value="SERPIN"/>
    <property type="match status" value="1"/>
</dbReference>
<dbReference type="PANTHER" id="PTHR11461:SF211">
    <property type="entry name" value="GH10112P-RELATED"/>
    <property type="match status" value="1"/>
</dbReference>
<accession>A0A7E6FPD2</accession>
<evidence type="ECO:0000256" key="2">
    <source>
        <dbReference type="RuleBase" id="RU000411"/>
    </source>
</evidence>
<dbReference type="Gene3D" id="2.30.39.10">
    <property type="entry name" value="Alpha-1-antitrypsin, domain 1"/>
    <property type="match status" value="1"/>
</dbReference>
<evidence type="ECO:0000259" key="3">
    <source>
        <dbReference type="SMART" id="SM00093"/>
    </source>
</evidence>
<dbReference type="GO" id="GO:0004867">
    <property type="term" value="F:serine-type endopeptidase inhibitor activity"/>
    <property type="evidence" value="ECO:0007669"/>
    <property type="project" value="InterPro"/>
</dbReference>
<proteinExistence type="inferred from homology"/>
<evidence type="ECO:0000313" key="4">
    <source>
        <dbReference type="Proteomes" id="UP000515154"/>
    </source>
</evidence>
<sequence>MFAKKLFCIFYFRNLYSSDTTIYNMDSEKGQDINDLAASVDYFTNNLYQAVAAGTNENVFMSPFSVATVLSMVYFGARQNSATQLENVLKITSTPDSVALAFKEYFSLLKNLDKLITFNSVNCLYANEKYHISDKYKINIVKYFFSDIKNVDFIKNAEKTRIIINDWVENKTNDKITDLLPSGSLTPHTVLLLINAVYFKGIWAEKFPKKATYSKQFYLSPYKTVSHDFMYISEYFNTKVSKNYKVVELPYIEKSFSMFVILPNEINGLAVLEKEINAQFLKEIVNRKKFQERYLELSMPKFRLQCSFNLGDVLKKLGLSDIFDPRKADLSGMTDSENNIYASEMFHKAFVNVDEKGTEAAAAFGMFVIDGVKTVDMQFDVNHPFIFLIVHNETEMIHFIGKVINPTI</sequence>
<dbReference type="InterPro" id="IPR023795">
    <property type="entry name" value="Serpin_CS"/>
</dbReference>
<reference evidence="5" key="1">
    <citation type="submission" date="2025-08" db="UniProtKB">
        <authorList>
            <consortium name="RefSeq"/>
        </authorList>
    </citation>
    <scope>IDENTIFICATION</scope>
</reference>
<evidence type="ECO:0000313" key="5">
    <source>
        <dbReference type="RefSeq" id="XP_036369556.1"/>
    </source>
</evidence>
<dbReference type="AlphaFoldDB" id="A0A7E6FPD2"/>
<protein>
    <submittedName>
        <fullName evidence="5">Serpin B11-like isoform X1</fullName>
    </submittedName>
</protein>
<dbReference type="InterPro" id="IPR042178">
    <property type="entry name" value="Serpin_sf_1"/>
</dbReference>